<dbReference type="AlphaFoldDB" id="A0A845BBK0"/>
<sequence>MPPPRPVRPPADRARGFRHEGPCIDCPRRQDGRRSRHLRGRRGNAKVSDAAAAPTRGVPLLTVFAEPDFRRLWIVGLVIFGVRWIETIAVAVFVYQERGSALLVATMMLLRLVPMALLGAFLGAWAERMERRTALLLIVLASFATSLTLGLLAMAGVLQVWHLAVASFINGISWAADNPVRRMMLGQVVGAGRMSAAMSVDVGTNNASRMLGPTLGGLLLATTGIQGPFLLSALFYLVAIGATLRLAYRNEAQAPSGEGLLSRVAAGVTLVLGDKRLTGVMIVTLIYNIFAWPTTSMVPVIGQDRLLLGAEGVGFLASMDGVGAFFGALLIAWLARPERYARLYVGGVASYSALMALFALLPHVFPSGLALLLAGLGGSGFSIMQTTLVFLATPPEMRSRVLGLLSVCIGVGPIGFIHLGLLADAIGAHYAVAFSGAEGLLALWLARRWWRAI</sequence>
<evidence type="ECO:0000256" key="5">
    <source>
        <dbReference type="ARBA" id="ARBA00022989"/>
    </source>
</evidence>
<feature type="transmembrane region" description="Helical" evidence="8">
    <location>
        <begin position="229"/>
        <end position="248"/>
    </location>
</feature>
<reference evidence="10 11" key="1">
    <citation type="submission" date="2019-03" db="EMBL/GenBank/DDBJ databases">
        <title>Roseomonas sp. a novel Roseomonas species isolated from Sea whip Gorgonian.</title>
        <authorList>
            <person name="Li F."/>
            <person name="Pan X."/>
            <person name="Huang S."/>
            <person name="Li Z."/>
            <person name="Meng B."/>
        </authorList>
    </citation>
    <scope>NUCLEOTIDE SEQUENCE [LARGE SCALE GENOMIC DNA]</scope>
    <source>
        <strain evidence="10 11">M0104</strain>
    </source>
</reference>
<keyword evidence="3" id="KW-1003">Cell membrane</keyword>
<feature type="transmembrane region" description="Helical" evidence="8">
    <location>
        <begin position="343"/>
        <end position="365"/>
    </location>
</feature>
<feature type="transmembrane region" description="Helical" evidence="8">
    <location>
        <begin position="72"/>
        <end position="95"/>
    </location>
</feature>
<feature type="transmembrane region" description="Helical" evidence="8">
    <location>
        <begin position="134"/>
        <end position="154"/>
    </location>
</feature>
<organism evidence="10 11">
    <name type="scientific">Teichococcus coralli</name>
    <dbReference type="NCBI Taxonomy" id="2545983"/>
    <lineage>
        <taxon>Bacteria</taxon>
        <taxon>Pseudomonadati</taxon>
        <taxon>Pseudomonadota</taxon>
        <taxon>Alphaproteobacteria</taxon>
        <taxon>Acetobacterales</taxon>
        <taxon>Roseomonadaceae</taxon>
        <taxon>Roseomonas</taxon>
    </lineage>
</organism>
<comment type="caution">
    <text evidence="10">The sequence shown here is derived from an EMBL/GenBank/DDBJ whole genome shotgun (WGS) entry which is preliminary data.</text>
</comment>
<feature type="compositionally biased region" description="Basic residues" evidence="7">
    <location>
        <begin position="34"/>
        <end position="44"/>
    </location>
</feature>
<dbReference type="InterPro" id="IPR010290">
    <property type="entry name" value="TM_effector"/>
</dbReference>
<feature type="compositionally biased region" description="Basic and acidic residues" evidence="7">
    <location>
        <begin position="10"/>
        <end position="33"/>
    </location>
</feature>
<dbReference type="CDD" id="cd06173">
    <property type="entry name" value="MFS_MefA_like"/>
    <property type="match status" value="1"/>
</dbReference>
<feature type="domain" description="Major facilitator superfamily (MFS) profile" evidence="9">
    <location>
        <begin position="260"/>
        <end position="453"/>
    </location>
</feature>
<evidence type="ECO:0000256" key="1">
    <source>
        <dbReference type="ARBA" id="ARBA00004651"/>
    </source>
</evidence>
<proteinExistence type="predicted"/>
<dbReference type="InterPro" id="IPR036259">
    <property type="entry name" value="MFS_trans_sf"/>
</dbReference>
<protein>
    <submittedName>
        <fullName evidence="10">MFS transporter</fullName>
    </submittedName>
</protein>
<evidence type="ECO:0000256" key="3">
    <source>
        <dbReference type="ARBA" id="ARBA00022475"/>
    </source>
</evidence>
<dbReference type="PROSITE" id="PS50850">
    <property type="entry name" value="MFS"/>
    <property type="match status" value="1"/>
</dbReference>
<dbReference type="EMBL" id="SNVJ01000006">
    <property type="protein sequence ID" value="MXP63520.1"/>
    <property type="molecule type" value="Genomic_DNA"/>
</dbReference>
<dbReference type="PANTHER" id="PTHR23513:SF11">
    <property type="entry name" value="STAPHYLOFERRIN A TRANSPORTER"/>
    <property type="match status" value="1"/>
</dbReference>
<name>A0A845BBK0_9PROT</name>
<dbReference type="SUPFAM" id="SSF103473">
    <property type="entry name" value="MFS general substrate transporter"/>
    <property type="match status" value="1"/>
</dbReference>
<dbReference type="Pfam" id="PF05977">
    <property type="entry name" value="MFS_3"/>
    <property type="match status" value="1"/>
</dbReference>
<accession>A0A845BBK0</accession>
<dbReference type="Gene3D" id="1.20.1250.20">
    <property type="entry name" value="MFS general substrate transporter like domains"/>
    <property type="match status" value="1"/>
</dbReference>
<keyword evidence="11" id="KW-1185">Reference proteome</keyword>
<evidence type="ECO:0000256" key="7">
    <source>
        <dbReference type="SAM" id="MobiDB-lite"/>
    </source>
</evidence>
<feature type="transmembrane region" description="Helical" evidence="8">
    <location>
        <begin position="101"/>
        <end position="122"/>
    </location>
</feature>
<keyword evidence="4 8" id="KW-0812">Transmembrane</keyword>
<evidence type="ECO:0000313" key="10">
    <source>
        <dbReference type="EMBL" id="MXP63520.1"/>
    </source>
</evidence>
<feature type="transmembrane region" description="Helical" evidence="8">
    <location>
        <begin position="401"/>
        <end position="421"/>
    </location>
</feature>
<dbReference type="PANTHER" id="PTHR23513">
    <property type="entry name" value="INTEGRAL MEMBRANE EFFLUX PROTEIN-RELATED"/>
    <property type="match status" value="1"/>
</dbReference>
<feature type="transmembrane region" description="Helical" evidence="8">
    <location>
        <begin position="427"/>
        <end position="446"/>
    </location>
</feature>
<evidence type="ECO:0000256" key="8">
    <source>
        <dbReference type="SAM" id="Phobius"/>
    </source>
</evidence>
<evidence type="ECO:0000259" key="9">
    <source>
        <dbReference type="PROSITE" id="PS50850"/>
    </source>
</evidence>
<gene>
    <name evidence="10" type="ORF">E0493_09180</name>
</gene>
<evidence type="ECO:0000256" key="4">
    <source>
        <dbReference type="ARBA" id="ARBA00022692"/>
    </source>
</evidence>
<keyword evidence="5 8" id="KW-1133">Transmembrane helix</keyword>
<feature type="transmembrane region" description="Helical" evidence="8">
    <location>
        <begin position="371"/>
        <end position="392"/>
    </location>
</feature>
<feature type="region of interest" description="Disordered" evidence="7">
    <location>
        <begin position="1"/>
        <end position="50"/>
    </location>
</feature>
<feature type="transmembrane region" description="Helical" evidence="8">
    <location>
        <begin position="280"/>
        <end position="301"/>
    </location>
</feature>
<dbReference type="GO" id="GO:0005886">
    <property type="term" value="C:plasma membrane"/>
    <property type="evidence" value="ECO:0007669"/>
    <property type="project" value="UniProtKB-SubCell"/>
</dbReference>
<comment type="subcellular location">
    <subcellularLocation>
        <location evidence="1">Cell membrane</location>
        <topology evidence="1">Multi-pass membrane protein</topology>
    </subcellularLocation>
</comment>
<keyword evidence="2" id="KW-0813">Transport</keyword>
<dbReference type="InterPro" id="IPR020846">
    <property type="entry name" value="MFS_dom"/>
</dbReference>
<dbReference type="GO" id="GO:0022857">
    <property type="term" value="F:transmembrane transporter activity"/>
    <property type="evidence" value="ECO:0007669"/>
    <property type="project" value="InterPro"/>
</dbReference>
<dbReference type="Proteomes" id="UP000460715">
    <property type="component" value="Unassembled WGS sequence"/>
</dbReference>
<evidence type="ECO:0000313" key="11">
    <source>
        <dbReference type="Proteomes" id="UP000460715"/>
    </source>
</evidence>
<evidence type="ECO:0000256" key="6">
    <source>
        <dbReference type="ARBA" id="ARBA00023136"/>
    </source>
</evidence>
<feature type="transmembrane region" description="Helical" evidence="8">
    <location>
        <begin position="313"/>
        <end position="334"/>
    </location>
</feature>
<keyword evidence="6 8" id="KW-0472">Membrane</keyword>
<evidence type="ECO:0000256" key="2">
    <source>
        <dbReference type="ARBA" id="ARBA00022448"/>
    </source>
</evidence>